<gene>
    <name evidence="4" type="primary">Aste57867_16213</name>
    <name evidence="3" type="ORF">As57867_016156</name>
    <name evidence="4" type="ORF">ASTE57867_16213</name>
</gene>
<protein>
    <submittedName>
        <fullName evidence="4">Aste57867_16213 protein</fullName>
    </submittedName>
</protein>
<name>A0A485L5P8_9STRA</name>
<dbReference type="AlphaFoldDB" id="A0A485L5P8"/>
<organism evidence="4 5">
    <name type="scientific">Aphanomyces stellatus</name>
    <dbReference type="NCBI Taxonomy" id="120398"/>
    <lineage>
        <taxon>Eukaryota</taxon>
        <taxon>Sar</taxon>
        <taxon>Stramenopiles</taxon>
        <taxon>Oomycota</taxon>
        <taxon>Saprolegniomycetes</taxon>
        <taxon>Saprolegniales</taxon>
        <taxon>Verrucalvaceae</taxon>
        <taxon>Aphanomyces</taxon>
    </lineage>
</organism>
<reference evidence="3" key="2">
    <citation type="submission" date="2019-06" db="EMBL/GenBank/DDBJ databases">
        <title>Genomics analysis of Aphanomyces spp. identifies a new class of oomycete effector associated with host adaptation.</title>
        <authorList>
            <person name="Gaulin E."/>
        </authorList>
    </citation>
    <scope>NUCLEOTIDE SEQUENCE</scope>
    <source>
        <strain evidence="3">CBS 578.67</strain>
    </source>
</reference>
<accession>A0A485L5P8</accession>
<evidence type="ECO:0000313" key="4">
    <source>
        <dbReference type="EMBL" id="VFT92991.1"/>
    </source>
</evidence>
<evidence type="ECO:0000313" key="5">
    <source>
        <dbReference type="Proteomes" id="UP000332933"/>
    </source>
</evidence>
<keyword evidence="1" id="KW-0175">Coiled coil</keyword>
<reference evidence="4 5" key="1">
    <citation type="submission" date="2019-03" db="EMBL/GenBank/DDBJ databases">
        <authorList>
            <person name="Gaulin E."/>
            <person name="Dumas B."/>
        </authorList>
    </citation>
    <scope>NUCLEOTIDE SEQUENCE [LARGE SCALE GENOMIC DNA]</scope>
    <source>
        <strain evidence="4">CBS 568.67</strain>
    </source>
</reference>
<feature type="region of interest" description="Disordered" evidence="2">
    <location>
        <begin position="1"/>
        <end position="23"/>
    </location>
</feature>
<feature type="coiled-coil region" evidence="1">
    <location>
        <begin position="54"/>
        <end position="81"/>
    </location>
</feature>
<sequence length="89" mass="9826">MALAEVNSQGQESDTPNKRKAVPPWLDVSGLIGSIQAGIEEKRRRDDEATKIMLERLDFDRAQAERQAQQAAAQQQALLDLVGAILKKV</sequence>
<dbReference type="Proteomes" id="UP000332933">
    <property type="component" value="Unassembled WGS sequence"/>
</dbReference>
<dbReference type="OrthoDB" id="10493436at2759"/>
<evidence type="ECO:0000256" key="1">
    <source>
        <dbReference type="SAM" id="Coils"/>
    </source>
</evidence>
<feature type="compositionally biased region" description="Polar residues" evidence="2">
    <location>
        <begin position="1"/>
        <end position="14"/>
    </location>
</feature>
<dbReference type="EMBL" id="VJMH01005853">
    <property type="protein sequence ID" value="KAF0692754.1"/>
    <property type="molecule type" value="Genomic_DNA"/>
</dbReference>
<evidence type="ECO:0000256" key="2">
    <source>
        <dbReference type="SAM" id="MobiDB-lite"/>
    </source>
</evidence>
<evidence type="ECO:0000313" key="3">
    <source>
        <dbReference type="EMBL" id="KAF0692754.1"/>
    </source>
</evidence>
<dbReference type="EMBL" id="CAADRA010005874">
    <property type="protein sequence ID" value="VFT92991.1"/>
    <property type="molecule type" value="Genomic_DNA"/>
</dbReference>
<keyword evidence="5" id="KW-1185">Reference proteome</keyword>
<proteinExistence type="predicted"/>